<dbReference type="Gene3D" id="1.10.287.1490">
    <property type="match status" value="1"/>
</dbReference>
<evidence type="ECO:0000256" key="7">
    <source>
        <dbReference type="ARBA" id="ARBA00023212"/>
    </source>
</evidence>
<evidence type="ECO:0000256" key="2">
    <source>
        <dbReference type="ARBA" id="ARBA00022448"/>
    </source>
</evidence>
<dbReference type="AlphaFoldDB" id="A0A8C2P038"/>
<dbReference type="Pfam" id="PF10174">
    <property type="entry name" value="Cast"/>
    <property type="match status" value="1"/>
</dbReference>
<dbReference type="Pfam" id="PF09457">
    <property type="entry name" value="RBD-FIP"/>
    <property type="match status" value="1"/>
</dbReference>
<dbReference type="InterPro" id="IPR037245">
    <property type="entry name" value="FIP-RBD_C_sf"/>
</dbReference>
<feature type="coiled-coil region" evidence="10">
    <location>
        <begin position="151"/>
        <end position="178"/>
    </location>
</feature>
<evidence type="ECO:0000256" key="4">
    <source>
        <dbReference type="ARBA" id="ARBA00022553"/>
    </source>
</evidence>
<feature type="region of interest" description="Disordered" evidence="11">
    <location>
        <begin position="1"/>
        <end position="55"/>
    </location>
</feature>
<feature type="compositionally biased region" description="Gly residues" evidence="11">
    <location>
        <begin position="40"/>
        <end position="52"/>
    </location>
</feature>
<keyword evidence="3" id="KW-0963">Cytoplasm</keyword>
<dbReference type="GO" id="GO:0098882">
    <property type="term" value="F:structural constituent of presynaptic active zone"/>
    <property type="evidence" value="ECO:0007669"/>
    <property type="project" value="TreeGrafter"/>
</dbReference>
<sequence>MYGSARSVGKVEPSAQSPGRSPRLPRSPRLGHRRTNSTGGSSGSSVGGGGGKTLSMENIQSLNAAYATSGPMYLSDHENMGSETPKSTMTLGRSGGRLPYGVRMTAMGSSPNIASSGVASDTIAFGEHHLPPVSMASTVPHSLRQARDNTIMDLQTQLKEVLRENDLLRKDVEVKESKLSSSMNSIKTFWSPELKKERALRKDEASKITVWKEQYRVVQEENQHMQMTIQALQDELRIQRDLNQLFQQDSSSRTGEPCVAELTEENFQRLHAEHERQAKELFLLRKTLEEMELRIETQKQTLNARDESIKKLLEMLQSKGLSAKATEEDHERTRRLAEAEMHVHHLESLLEQKEKENAMLREEMHRRFENAPDSAKTKALQTVIEMKDSKISSMERGLRDLEEEIQMLKSNGALSTEEREEEMKQMEVYRSHSKFMKNKIGQVKQELSRKDTELLALQTKLETLTNQFSDSKQHIEVLKESLTAKEQRAAILQTEVDALRLRLEEKETMLNKKTKQIQDMAEEKGTQAGEIHDLKDMLDVKERKVNVLQKKIENLQEQLRDKEKQMSSLKERVKSLQADTTNTDTALTTLEEALAEKERTIERLKEQRDRDEREKQEEIDNYKKDLKDLKEKVSVLQGDLSEKEASLLDLKEHASSLASSGLKKDSRLKTLEIALEQKKEECLKMESQLKKAHEATLEARASPEMSDRIQQLEREIARYKDESSKAQAEVDRLLEILKEVENEKNDKDKKIAELERQVKDQNKKVASLKHKEQVEKKKSAQMLEEARRREDTLSDSSQQLQVEELLMAMEKVKQELESMKAKLSSTQQSLAEKETHLTNLRAERRKHLEEVLEMKQEALLAAISEKDANIALLELSSSKKKTQEEVAALKREKDRLVQQLKQQQRPQPFKPLAPSRKHRAFLTQNRMKLMADNYEDDHFRSSHSGQTNHKPSPDQIIQSLLELDQNRSKLKLYIRHLTALCHDRDPLILRGLTPPAAYKLDDDQAAWENELQKMTQEQLQSEQEKGEQDNAELQEFANAVLQQIADHCPDILEQVVNALEESS</sequence>
<dbReference type="Gene3D" id="1.20.5.2440">
    <property type="match status" value="1"/>
</dbReference>
<dbReference type="SUPFAM" id="SSF144270">
    <property type="entry name" value="Eferin C-derminal domain-like"/>
    <property type="match status" value="1"/>
</dbReference>
<evidence type="ECO:0000256" key="9">
    <source>
        <dbReference type="ARBA" id="ARBA00034106"/>
    </source>
</evidence>
<dbReference type="SUPFAM" id="SSF57997">
    <property type="entry name" value="Tropomyosin"/>
    <property type="match status" value="1"/>
</dbReference>
<evidence type="ECO:0000256" key="10">
    <source>
        <dbReference type="SAM" id="Coils"/>
    </source>
</evidence>
<dbReference type="Ensembl" id="ENSCHIT00010017533.1">
    <property type="protein sequence ID" value="ENSCHIP00010012378.1"/>
    <property type="gene ID" value="ENSCHIG00010009126.1"/>
</dbReference>
<feature type="compositionally biased region" description="Basic and acidic residues" evidence="11">
    <location>
        <begin position="559"/>
        <end position="574"/>
    </location>
</feature>
<name>A0A8C2P038_CAPHI</name>
<dbReference type="GO" id="GO:0048167">
    <property type="term" value="P:regulation of synaptic plasticity"/>
    <property type="evidence" value="ECO:0007669"/>
    <property type="project" value="TreeGrafter"/>
</dbReference>
<feature type="domain" description="FIP-RBD" evidence="12">
    <location>
        <begin position="993"/>
        <end position="1055"/>
    </location>
</feature>
<dbReference type="PROSITE" id="PS51511">
    <property type="entry name" value="FIP_RBD"/>
    <property type="match status" value="1"/>
</dbReference>
<organism evidence="13">
    <name type="scientific">Capra hircus</name>
    <name type="common">Goat</name>
    <dbReference type="NCBI Taxonomy" id="9925"/>
    <lineage>
        <taxon>Eukaryota</taxon>
        <taxon>Metazoa</taxon>
        <taxon>Chordata</taxon>
        <taxon>Craniata</taxon>
        <taxon>Vertebrata</taxon>
        <taxon>Euteleostomi</taxon>
        <taxon>Mammalia</taxon>
        <taxon>Eutheria</taxon>
        <taxon>Laurasiatheria</taxon>
        <taxon>Artiodactyla</taxon>
        <taxon>Ruminantia</taxon>
        <taxon>Pecora</taxon>
        <taxon>Bovidae</taxon>
        <taxon>Caprinae</taxon>
        <taxon>Capra</taxon>
    </lineage>
</organism>
<reference evidence="13" key="2">
    <citation type="submission" date="2025-08" db="UniProtKB">
        <authorList>
            <consortium name="Ensembl"/>
        </authorList>
    </citation>
    <scope>IDENTIFICATION</scope>
</reference>
<protein>
    <recommendedName>
        <fullName evidence="12">FIP-RBD domain-containing protein</fullName>
    </recommendedName>
</protein>
<feature type="coiled-coil region" evidence="10">
    <location>
        <begin position="215"/>
        <end position="280"/>
    </location>
</feature>
<evidence type="ECO:0000259" key="12">
    <source>
        <dbReference type="PROSITE" id="PS51511"/>
    </source>
</evidence>
<dbReference type="GO" id="GO:0048788">
    <property type="term" value="C:cytoskeleton of presynaptic active zone"/>
    <property type="evidence" value="ECO:0007669"/>
    <property type="project" value="TreeGrafter"/>
</dbReference>
<feature type="region of interest" description="Disordered" evidence="11">
    <location>
        <begin position="559"/>
        <end position="581"/>
    </location>
</feature>
<comment type="subcellular location">
    <subcellularLocation>
        <location evidence="1">Cytoplasm</location>
        <location evidence="1">Cytoskeleton</location>
    </subcellularLocation>
    <subcellularLocation>
        <location evidence="9">Presynapse</location>
    </subcellularLocation>
</comment>
<dbReference type="PANTHER" id="PTHR18861">
    <property type="entry name" value="ELKS/RAB6-INTERACTING/CAST PROTEIN"/>
    <property type="match status" value="1"/>
</dbReference>
<evidence type="ECO:0000256" key="5">
    <source>
        <dbReference type="ARBA" id="ARBA00023018"/>
    </source>
</evidence>
<evidence type="ECO:0000313" key="13">
    <source>
        <dbReference type="Ensembl" id="ENSCHIP00010012378.1"/>
    </source>
</evidence>
<dbReference type="PANTHER" id="PTHR18861:SF1">
    <property type="entry name" value="ELKS_RAB6-INTERACTING_CAST FAMILY MEMBER 1"/>
    <property type="match status" value="1"/>
</dbReference>
<dbReference type="GO" id="GO:0007274">
    <property type="term" value="P:neuromuscular synaptic transmission"/>
    <property type="evidence" value="ECO:0007669"/>
    <property type="project" value="TreeGrafter"/>
</dbReference>
<accession>A0A8C2P038</accession>
<proteinExistence type="predicted"/>
<dbReference type="GO" id="GO:0030424">
    <property type="term" value="C:axon"/>
    <property type="evidence" value="ECO:0007669"/>
    <property type="project" value="UniProtKB-SubCell"/>
</dbReference>
<keyword evidence="4" id="KW-0597">Phosphoprotein</keyword>
<dbReference type="InterPro" id="IPR019018">
    <property type="entry name" value="Rab-bd_FIP-RBD"/>
</dbReference>
<feature type="coiled-coil region" evidence="10">
    <location>
        <begin position="336"/>
        <end position="418"/>
    </location>
</feature>
<reference evidence="13" key="1">
    <citation type="submission" date="2019-03" db="EMBL/GenBank/DDBJ databases">
        <title>Genome sequencing and reference-guided assembly of Black Bengal Goat (Capra hircus).</title>
        <authorList>
            <person name="Siddiki A.Z."/>
            <person name="Baten A."/>
            <person name="Billah M."/>
            <person name="Alam M.A.U."/>
            <person name="Shawrob K.S.M."/>
            <person name="Saha S."/>
            <person name="Chowdhury M."/>
            <person name="Rahman A.H."/>
            <person name="Stear M."/>
            <person name="Miah G."/>
            <person name="Das G.B."/>
            <person name="Hossain M.M."/>
            <person name="Kumkum M."/>
            <person name="Islam M.S."/>
            <person name="Mollah A.M."/>
            <person name="Ahsan A."/>
            <person name="Tusar F."/>
            <person name="Khan M.K.I."/>
        </authorList>
    </citation>
    <scope>NUCLEOTIDE SEQUENCE [LARGE SCALE GENOMIC DNA]</scope>
</reference>
<evidence type="ECO:0000256" key="1">
    <source>
        <dbReference type="ARBA" id="ARBA00004245"/>
    </source>
</evidence>
<feature type="region of interest" description="Disordered" evidence="11">
    <location>
        <begin position="761"/>
        <end position="797"/>
    </location>
</feature>
<keyword evidence="6 10" id="KW-0175">Coiled coil</keyword>
<keyword evidence="7" id="KW-0206">Cytoskeleton</keyword>
<evidence type="ECO:0000256" key="8">
    <source>
        <dbReference type="ARBA" id="ARBA00023273"/>
    </source>
</evidence>
<keyword evidence="5" id="KW-0770">Synapse</keyword>
<feature type="compositionally biased region" description="Basic and acidic residues" evidence="11">
    <location>
        <begin position="761"/>
        <end position="792"/>
    </location>
</feature>
<feature type="compositionally biased region" description="Low complexity" evidence="11">
    <location>
        <begin position="17"/>
        <end position="28"/>
    </location>
</feature>
<evidence type="ECO:0000256" key="11">
    <source>
        <dbReference type="SAM" id="MobiDB-lite"/>
    </source>
</evidence>
<keyword evidence="8" id="KW-0966">Cell projection</keyword>
<dbReference type="InterPro" id="IPR019323">
    <property type="entry name" value="ELKS/CAST"/>
</dbReference>
<keyword evidence="2" id="KW-0813">Transport</keyword>
<evidence type="ECO:0000256" key="3">
    <source>
        <dbReference type="ARBA" id="ARBA00022490"/>
    </source>
</evidence>
<evidence type="ECO:0000256" key="6">
    <source>
        <dbReference type="ARBA" id="ARBA00023054"/>
    </source>
</evidence>